<dbReference type="InterPro" id="IPR038883">
    <property type="entry name" value="AN11006-like"/>
</dbReference>
<dbReference type="PANTHER" id="PTHR42085:SF4">
    <property type="entry name" value="F-BOX DOMAIN-CONTAINING PROTEIN"/>
    <property type="match status" value="1"/>
</dbReference>
<dbReference type="EMBL" id="CAJPDS010000083">
    <property type="protein sequence ID" value="CAF9935427.1"/>
    <property type="molecule type" value="Genomic_DNA"/>
</dbReference>
<dbReference type="AlphaFoldDB" id="A0A8H3G2F5"/>
<accession>A0A8H3G2F5</accession>
<gene>
    <name evidence="1" type="ORF">HETSPECPRED_009783</name>
</gene>
<dbReference type="OrthoDB" id="5229512at2759"/>
<comment type="caution">
    <text evidence="1">The sequence shown here is derived from an EMBL/GenBank/DDBJ whole genome shotgun (WGS) entry which is preliminary data.</text>
</comment>
<name>A0A8H3G2F5_9LECA</name>
<dbReference type="PANTHER" id="PTHR42085">
    <property type="entry name" value="F-BOX DOMAIN-CONTAINING PROTEIN"/>
    <property type="match status" value="1"/>
</dbReference>
<evidence type="ECO:0000313" key="2">
    <source>
        <dbReference type="Proteomes" id="UP000664521"/>
    </source>
</evidence>
<organism evidence="1 2">
    <name type="scientific">Heterodermia speciosa</name>
    <dbReference type="NCBI Taxonomy" id="116794"/>
    <lineage>
        <taxon>Eukaryota</taxon>
        <taxon>Fungi</taxon>
        <taxon>Dikarya</taxon>
        <taxon>Ascomycota</taxon>
        <taxon>Pezizomycotina</taxon>
        <taxon>Lecanoromycetes</taxon>
        <taxon>OSLEUM clade</taxon>
        <taxon>Lecanoromycetidae</taxon>
        <taxon>Caliciales</taxon>
        <taxon>Physciaceae</taxon>
        <taxon>Heterodermia</taxon>
    </lineage>
</organism>
<dbReference type="Proteomes" id="UP000664521">
    <property type="component" value="Unassembled WGS sequence"/>
</dbReference>
<evidence type="ECO:0000313" key="1">
    <source>
        <dbReference type="EMBL" id="CAF9935427.1"/>
    </source>
</evidence>
<sequence length="323" mass="37239">MFYILSLPREMRNKIYGSCLVRETIEFEEFYVDETAEEWMQDRKPDTLTLHAAKPDETPLLVYQGVPYVHRVGSLVPVYGRCRWDDMVSEGRKRSYRIHRGTANPPYLNILLTNHQVYDEASSIFYGNNHFRFPSRNCELAVNACSGFLTDRSKQALTYVSKISLSIGYFGWQDMELNGWQGSRFRGIHWPTIECFGNILRGARGPLGLKKLEVLIEDQCPSDRAIATRLRSEDKDYFSIFCPPSAFQERANSLRNLEHFQIEMVERDGDFRMFLWERSLKSLAGFLIGLSSSDIIKYDDPIKKVDGKEVVRGKLTVSVSKTG</sequence>
<reference evidence="1" key="1">
    <citation type="submission" date="2021-03" db="EMBL/GenBank/DDBJ databases">
        <authorList>
            <person name="Tagirdzhanova G."/>
        </authorList>
    </citation>
    <scope>NUCLEOTIDE SEQUENCE</scope>
</reference>
<keyword evidence="2" id="KW-1185">Reference proteome</keyword>
<proteinExistence type="predicted"/>
<protein>
    <submittedName>
        <fullName evidence="1">Uncharacterized protein</fullName>
    </submittedName>
</protein>